<dbReference type="Proteomes" id="UP000094795">
    <property type="component" value="Unassembled WGS sequence"/>
</dbReference>
<organism evidence="2 3">
    <name type="scientific">Hoeflea olei</name>
    <dbReference type="NCBI Taxonomy" id="1480615"/>
    <lineage>
        <taxon>Bacteria</taxon>
        <taxon>Pseudomonadati</taxon>
        <taxon>Pseudomonadota</taxon>
        <taxon>Alphaproteobacteria</taxon>
        <taxon>Hyphomicrobiales</taxon>
        <taxon>Rhizobiaceae</taxon>
        <taxon>Hoeflea</taxon>
    </lineage>
</organism>
<name>A0A1C1YRZ3_9HYPH</name>
<dbReference type="OrthoDB" id="8450009at2"/>
<evidence type="ECO:0000256" key="1">
    <source>
        <dbReference type="SAM" id="Phobius"/>
    </source>
</evidence>
<dbReference type="RefSeq" id="WP_066182229.1">
    <property type="nucleotide sequence ID" value="NZ_LQZT01000042.1"/>
</dbReference>
<keyword evidence="1" id="KW-0812">Transmembrane</keyword>
<evidence type="ECO:0000313" key="2">
    <source>
        <dbReference type="EMBL" id="OCW56298.1"/>
    </source>
</evidence>
<evidence type="ECO:0000313" key="3">
    <source>
        <dbReference type="Proteomes" id="UP000094795"/>
    </source>
</evidence>
<dbReference type="STRING" id="1480615.AWJ14_19580"/>
<reference evidence="2 3" key="1">
    <citation type="submission" date="2015-12" db="EMBL/GenBank/DDBJ databases">
        <authorList>
            <person name="Shamseldin A."/>
            <person name="Moawad H."/>
            <person name="Abd El-Rahim W.M."/>
            <person name="Sadowsky M.J."/>
        </authorList>
    </citation>
    <scope>NUCLEOTIDE SEQUENCE [LARGE SCALE GENOMIC DNA]</scope>
    <source>
        <strain evidence="2 3">JC234</strain>
    </source>
</reference>
<gene>
    <name evidence="2" type="ORF">AWJ14_19580</name>
</gene>
<keyword evidence="3" id="KW-1185">Reference proteome</keyword>
<protein>
    <submittedName>
        <fullName evidence="2">Uncharacterized protein</fullName>
    </submittedName>
</protein>
<comment type="caution">
    <text evidence="2">The sequence shown here is derived from an EMBL/GenBank/DDBJ whole genome shotgun (WGS) entry which is preliminary data.</text>
</comment>
<keyword evidence="1" id="KW-1133">Transmembrane helix</keyword>
<sequence length="91" mass="9889">MTDTAIPSSEILELIRGQARLEAKIDNFFSAQTAMKAEMDSMKTDISAVKADVAVIKSQRTVLFAYGSALVTAGSIAWMLFGEKIKKIFGI</sequence>
<dbReference type="AlphaFoldDB" id="A0A1C1YRZ3"/>
<keyword evidence="1" id="KW-0472">Membrane</keyword>
<dbReference type="EMBL" id="LQZT01000042">
    <property type="protein sequence ID" value="OCW56298.1"/>
    <property type="molecule type" value="Genomic_DNA"/>
</dbReference>
<accession>A0A1C1YRZ3</accession>
<proteinExistence type="predicted"/>
<feature type="transmembrane region" description="Helical" evidence="1">
    <location>
        <begin position="63"/>
        <end position="81"/>
    </location>
</feature>